<evidence type="ECO:0000313" key="15">
    <source>
        <dbReference type="Proteomes" id="UP001597101"/>
    </source>
</evidence>
<keyword evidence="4 12" id="KW-0813">Transport</keyword>
<proteinExistence type="inferred from homology"/>
<keyword evidence="5 12" id="KW-1003">Cell membrane</keyword>
<evidence type="ECO:0000256" key="1">
    <source>
        <dbReference type="ARBA" id="ARBA00004651"/>
    </source>
</evidence>
<keyword evidence="6 12" id="KW-0812">Transmembrane</keyword>
<protein>
    <recommendedName>
        <fullName evidence="3 12">Protein-export membrane protein SecG</fullName>
    </recommendedName>
</protein>
<comment type="function">
    <text evidence="11 12">Involved in protein export. Participates in an early event of protein translocation.</text>
</comment>
<dbReference type="NCBIfam" id="TIGR00810">
    <property type="entry name" value="secG"/>
    <property type="match status" value="1"/>
</dbReference>
<feature type="compositionally biased region" description="Polar residues" evidence="13">
    <location>
        <begin position="88"/>
        <end position="100"/>
    </location>
</feature>
<dbReference type="InterPro" id="IPR004692">
    <property type="entry name" value="SecG"/>
</dbReference>
<evidence type="ECO:0000256" key="5">
    <source>
        <dbReference type="ARBA" id="ARBA00022475"/>
    </source>
</evidence>
<dbReference type="Proteomes" id="UP001597101">
    <property type="component" value="Unassembled WGS sequence"/>
</dbReference>
<feature type="region of interest" description="Disordered" evidence="13">
    <location>
        <begin position="88"/>
        <end position="135"/>
    </location>
</feature>
<feature type="transmembrane region" description="Helical" evidence="12">
    <location>
        <begin position="6"/>
        <end position="26"/>
    </location>
</feature>
<keyword evidence="15" id="KW-1185">Reference proteome</keyword>
<evidence type="ECO:0000256" key="8">
    <source>
        <dbReference type="ARBA" id="ARBA00022989"/>
    </source>
</evidence>
<comment type="caution">
    <text evidence="14">The sequence shown here is derived from an EMBL/GenBank/DDBJ whole genome shotgun (WGS) entry which is preliminary data.</text>
</comment>
<evidence type="ECO:0000256" key="9">
    <source>
        <dbReference type="ARBA" id="ARBA00023010"/>
    </source>
</evidence>
<evidence type="ECO:0000256" key="4">
    <source>
        <dbReference type="ARBA" id="ARBA00022448"/>
    </source>
</evidence>
<sequence length="135" mass="13149">MSEVFDTILIVVHIMLVLTLIVLVLLQKSEGGALGIGGGGGGGGGGFMSARGAANALTKTTSIVAAAFFATSILLGVSANQGAGTNSIIDRAEQNQSTGVPTEGGDQPAGGGNLLEGLQREGQGNAPSTGVPTGN</sequence>
<comment type="caution">
    <text evidence="12">Lacks conserved residue(s) required for the propagation of feature annotation.</text>
</comment>
<reference evidence="15" key="1">
    <citation type="journal article" date="2019" name="Int. J. Syst. Evol. Microbiol.">
        <title>The Global Catalogue of Microorganisms (GCM) 10K type strain sequencing project: providing services to taxonomists for standard genome sequencing and annotation.</title>
        <authorList>
            <consortium name="The Broad Institute Genomics Platform"/>
            <consortium name="The Broad Institute Genome Sequencing Center for Infectious Disease"/>
            <person name="Wu L."/>
            <person name="Ma J."/>
        </authorList>
    </citation>
    <scope>NUCLEOTIDE SEQUENCE [LARGE SCALE GENOMIC DNA]</scope>
    <source>
        <strain evidence="15">CCUG 60023</strain>
    </source>
</reference>
<dbReference type="RefSeq" id="WP_377213381.1">
    <property type="nucleotide sequence ID" value="NZ_JBHTJV010000013.1"/>
</dbReference>
<evidence type="ECO:0000256" key="10">
    <source>
        <dbReference type="ARBA" id="ARBA00023136"/>
    </source>
</evidence>
<dbReference type="Pfam" id="PF03840">
    <property type="entry name" value="SecG"/>
    <property type="match status" value="1"/>
</dbReference>
<evidence type="ECO:0000256" key="7">
    <source>
        <dbReference type="ARBA" id="ARBA00022927"/>
    </source>
</evidence>
<comment type="similarity">
    <text evidence="2 12">Belongs to the SecG family.</text>
</comment>
<keyword evidence="10 12" id="KW-0472">Membrane</keyword>
<dbReference type="PANTHER" id="PTHR34182">
    <property type="entry name" value="PROTEIN-EXPORT MEMBRANE PROTEIN SECG"/>
    <property type="match status" value="1"/>
</dbReference>
<keyword evidence="8 12" id="KW-1133">Transmembrane helix</keyword>
<dbReference type="PRINTS" id="PR01651">
    <property type="entry name" value="SECGEXPORT"/>
</dbReference>
<name>A0ABW3FGA2_9HYPH</name>
<organism evidence="14 15">
    <name type="scientific">Pseudahrensia aquimaris</name>
    <dbReference type="NCBI Taxonomy" id="744461"/>
    <lineage>
        <taxon>Bacteria</taxon>
        <taxon>Pseudomonadati</taxon>
        <taxon>Pseudomonadota</taxon>
        <taxon>Alphaproteobacteria</taxon>
        <taxon>Hyphomicrobiales</taxon>
        <taxon>Ahrensiaceae</taxon>
        <taxon>Pseudahrensia</taxon>
    </lineage>
</organism>
<dbReference type="EMBL" id="JBHTJV010000013">
    <property type="protein sequence ID" value="MFD0917522.1"/>
    <property type="molecule type" value="Genomic_DNA"/>
</dbReference>
<gene>
    <name evidence="14" type="primary">secG</name>
    <name evidence="14" type="ORF">ACFQ14_14015</name>
</gene>
<accession>A0ABW3FGA2</accession>
<evidence type="ECO:0000256" key="3">
    <source>
        <dbReference type="ARBA" id="ARBA00017876"/>
    </source>
</evidence>
<evidence type="ECO:0000256" key="11">
    <source>
        <dbReference type="ARBA" id="ARBA00025182"/>
    </source>
</evidence>
<keyword evidence="9 12" id="KW-0811">Translocation</keyword>
<evidence type="ECO:0000256" key="13">
    <source>
        <dbReference type="SAM" id="MobiDB-lite"/>
    </source>
</evidence>
<evidence type="ECO:0000256" key="2">
    <source>
        <dbReference type="ARBA" id="ARBA00008445"/>
    </source>
</evidence>
<feature type="compositionally biased region" description="Polar residues" evidence="13">
    <location>
        <begin position="125"/>
        <end position="135"/>
    </location>
</feature>
<dbReference type="PANTHER" id="PTHR34182:SF1">
    <property type="entry name" value="PROTEIN-EXPORT MEMBRANE PROTEIN SECG"/>
    <property type="match status" value="1"/>
</dbReference>
<evidence type="ECO:0000256" key="6">
    <source>
        <dbReference type="ARBA" id="ARBA00022692"/>
    </source>
</evidence>
<evidence type="ECO:0000256" key="12">
    <source>
        <dbReference type="RuleBase" id="RU365087"/>
    </source>
</evidence>
<evidence type="ECO:0000313" key="14">
    <source>
        <dbReference type="EMBL" id="MFD0917522.1"/>
    </source>
</evidence>
<comment type="subcellular location">
    <subcellularLocation>
        <location evidence="1 12">Cell membrane</location>
        <topology evidence="1 12">Multi-pass membrane protein</topology>
    </subcellularLocation>
</comment>
<keyword evidence="7 12" id="KW-0653">Protein transport</keyword>